<accession>A0ABD2RBN6</accession>
<name>A0ABD2RBN6_9SOLN</name>
<dbReference type="PANTHER" id="PTHR36702">
    <property type="entry name" value="HOLLIDAY JUNCTION RESOLVASE"/>
    <property type="match status" value="1"/>
</dbReference>
<feature type="non-terminal residue" evidence="1">
    <location>
        <position position="1"/>
    </location>
</feature>
<organism evidence="1 2">
    <name type="scientific">Solanum stoloniferum</name>
    <dbReference type="NCBI Taxonomy" id="62892"/>
    <lineage>
        <taxon>Eukaryota</taxon>
        <taxon>Viridiplantae</taxon>
        <taxon>Streptophyta</taxon>
        <taxon>Embryophyta</taxon>
        <taxon>Tracheophyta</taxon>
        <taxon>Spermatophyta</taxon>
        <taxon>Magnoliopsida</taxon>
        <taxon>eudicotyledons</taxon>
        <taxon>Gunneridae</taxon>
        <taxon>Pentapetalae</taxon>
        <taxon>asterids</taxon>
        <taxon>lamiids</taxon>
        <taxon>Solanales</taxon>
        <taxon>Solanaceae</taxon>
        <taxon>Solanoideae</taxon>
        <taxon>Solaneae</taxon>
        <taxon>Solanum</taxon>
    </lineage>
</organism>
<protein>
    <submittedName>
        <fullName evidence="1">Uncharacterized protein</fullName>
    </submittedName>
</protein>
<dbReference type="PANTHER" id="PTHR36702:SF1">
    <property type="entry name" value="HOLLIDAY JUNCTION RESOLVASE"/>
    <property type="match status" value="1"/>
</dbReference>
<dbReference type="Pfam" id="PF14868">
    <property type="entry name" value="DUF4487"/>
    <property type="match status" value="1"/>
</dbReference>
<dbReference type="EMBL" id="JBJKTR010000021">
    <property type="protein sequence ID" value="KAL3329205.1"/>
    <property type="molecule type" value="Genomic_DNA"/>
</dbReference>
<dbReference type="InterPro" id="IPR027902">
    <property type="entry name" value="DUF4487"/>
</dbReference>
<sequence>QKQESDEPLFHFIINALKIFMIVTASSQAWCEIESFLLENLFHPHFLCREIVTELWCFISGHADGVMVDDIIKKSCSLIKHTEVALNPDSLVRKMARFLCVLVTSGPNYGR</sequence>
<comment type="caution">
    <text evidence="1">The sequence shown here is derived from an EMBL/GenBank/DDBJ whole genome shotgun (WGS) entry which is preliminary data.</text>
</comment>
<proteinExistence type="predicted"/>
<dbReference type="AlphaFoldDB" id="A0ABD2RBN6"/>
<gene>
    <name evidence="1" type="ORF">AABB24_036347</name>
</gene>
<evidence type="ECO:0000313" key="1">
    <source>
        <dbReference type="EMBL" id="KAL3329205.1"/>
    </source>
</evidence>
<keyword evidence="2" id="KW-1185">Reference proteome</keyword>
<evidence type="ECO:0000313" key="2">
    <source>
        <dbReference type="Proteomes" id="UP001627284"/>
    </source>
</evidence>
<dbReference type="Proteomes" id="UP001627284">
    <property type="component" value="Unassembled WGS sequence"/>
</dbReference>
<reference evidence="1 2" key="1">
    <citation type="submission" date="2024-05" db="EMBL/GenBank/DDBJ databases">
        <title>De novo assembly of an allotetraploid wild potato.</title>
        <authorList>
            <person name="Hosaka A.J."/>
        </authorList>
    </citation>
    <scope>NUCLEOTIDE SEQUENCE [LARGE SCALE GENOMIC DNA]</scope>
    <source>
        <tissue evidence="1">Young leaves</tissue>
    </source>
</reference>